<feature type="domain" description="C2H2-type" evidence="1">
    <location>
        <begin position="3"/>
        <end position="27"/>
    </location>
</feature>
<comment type="caution">
    <text evidence="2">The sequence shown here is derived from an EMBL/GenBank/DDBJ whole genome shotgun (WGS) entry which is preliminary data.</text>
</comment>
<organism evidence="2 3">
    <name type="scientific">Mytilus galloprovincialis</name>
    <name type="common">Mediterranean mussel</name>
    <dbReference type="NCBI Taxonomy" id="29158"/>
    <lineage>
        <taxon>Eukaryota</taxon>
        <taxon>Metazoa</taxon>
        <taxon>Spiralia</taxon>
        <taxon>Lophotrochozoa</taxon>
        <taxon>Mollusca</taxon>
        <taxon>Bivalvia</taxon>
        <taxon>Autobranchia</taxon>
        <taxon>Pteriomorphia</taxon>
        <taxon>Mytilida</taxon>
        <taxon>Mytiloidea</taxon>
        <taxon>Mytilidae</taxon>
        <taxon>Mytilinae</taxon>
        <taxon>Mytilus</taxon>
    </lineage>
</organism>
<dbReference type="AlphaFoldDB" id="A0A8B6C622"/>
<dbReference type="PANTHER" id="PTHR46579">
    <property type="entry name" value="F5/8 TYPE C DOMAIN-CONTAINING PROTEIN-RELATED"/>
    <property type="match status" value="1"/>
</dbReference>
<dbReference type="Proteomes" id="UP000596742">
    <property type="component" value="Unassembled WGS sequence"/>
</dbReference>
<evidence type="ECO:0000313" key="3">
    <source>
        <dbReference type="Proteomes" id="UP000596742"/>
    </source>
</evidence>
<sequence>MPLKCVICNSFYALTLRLLVYHIRNEHCDGTFRVSCNVDGCPNIYTRSNSYYRHVFRNHQDSLDSVSDRPLSQTIQFLNQQSSGNELHNVTRSRISEGEEEMEIDNANDHEDQNMQLPQHAIEAHNELQAANLADHNANEVIEQDHDERTYQDFHQKEKPINFIVNLKEFHCVKETTAHTVATGVDSFVRQTIDILQHKIKTTLAQAGIEADTVPGLQQQFDDFELPFDGLQTKYARQKYIKQNYFYVAPEEVVLGEQLRYVLRNKKRILDVKEDKFWYIPICKSIEQLLQNKDIYRLVFDKRTRQFDNKFYCDVSDGSIFRDHALFSVNPNAFQILLYFDDIEICNPLGKKAGVHKLGVFYYSLLNLPLEYRSKTPSIRLVAIIKRKKIKTYGMNTVLQRINDDLIALESGVLMNFNEQQSLVKGALIGFCGDTLAAHEFAGFKEGVGFAYQKCRHCECTFDVMQAHFAEKNFILRSLPRYDQQVEEMLNAQTIGMRKRLSSAYGITRRSTARDFPHFNLITMIPEDIMHILFEGVVIYETKLVLAKLFEDGLCTIKQLNYVIENFPYGYKHKECKPNCIPEKLFDDDDTMTLKQSSSSMIVFFRLLPIFLVKQLNIDSCNEYVHLLTELCEIVQIIMAPVISVDTIQMLKVLIPSHLRQFKHLFPDQNIMPKQHYMGHLPYIIEKYGPLVRVWCMRFESKHQFFKESAGNSRNFQNLEKSLSDRSAMYECALNLSDSYHPIFQNELNIGRSLPSDLREGKNTLNAFFGIEIKSIKHLHYVSWIVINGQKFISKKCIVAFDESDGLPEFGQLCNILVTQEEKNENLEQLVYFELKMFQTICFDEATQSHIVKPPRQEQSNELVRVSSIFVPFPLHAYKLDESVYIPVTYDMTDVVKQKKGSLYCL</sequence>
<protein>
    <recommendedName>
        <fullName evidence="1">C2H2-type domain-containing protein</fullName>
    </recommendedName>
</protein>
<dbReference type="EMBL" id="UYJE01001271">
    <property type="protein sequence ID" value="VDI00779.1"/>
    <property type="molecule type" value="Genomic_DNA"/>
</dbReference>
<dbReference type="InterPro" id="IPR013087">
    <property type="entry name" value="Znf_C2H2_type"/>
</dbReference>
<evidence type="ECO:0000259" key="1">
    <source>
        <dbReference type="SMART" id="SM00355"/>
    </source>
</evidence>
<feature type="domain" description="C2H2-type" evidence="1">
    <location>
        <begin position="34"/>
        <end position="59"/>
    </location>
</feature>
<evidence type="ECO:0000313" key="2">
    <source>
        <dbReference type="EMBL" id="VDI00779.1"/>
    </source>
</evidence>
<dbReference type="OrthoDB" id="6051153at2759"/>
<keyword evidence="3" id="KW-1185">Reference proteome</keyword>
<reference evidence="2" key="1">
    <citation type="submission" date="2018-11" db="EMBL/GenBank/DDBJ databases">
        <authorList>
            <person name="Alioto T."/>
            <person name="Alioto T."/>
        </authorList>
    </citation>
    <scope>NUCLEOTIDE SEQUENCE</scope>
</reference>
<dbReference type="SMART" id="SM00355">
    <property type="entry name" value="ZnF_C2H2"/>
    <property type="match status" value="2"/>
</dbReference>
<dbReference type="PANTHER" id="PTHR46579:SF2">
    <property type="entry name" value="C2H2-TYPE DOMAIN-CONTAINING PROTEIN"/>
    <property type="match status" value="1"/>
</dbReference>
<name>A0A8B6C622_MYTGA</name>
<proteinExistence type="predicted"/>
<accession>A0A8B6C622</accession>
<gene>
    <name evidence="2" type="ORF">MGAL_10B027253</name>
</gene>